<protein>
    <submittedName>
        <fullName evidence="3">Thioredoxin</fullName>
    </submittedName>
</protein>
<reference evidence="3 4" key="2">
    <citation type="submission" date="2019-01" db="EMBL/GenBank/DDBJ databases">
        <title>Tautonia sociabilis, a novel thermotolerant planctomycete of Isosphaeraceae family, isolated from a 4000 m deep subterranean habitat.</title>
        <authorList>
            <person name="Kovaleva O.L."/>
            <person name="Elcheninov A.G."/>
            <person name="Van Heerden E."/>
            <person name="Toshchakov S.V."/>
            <person name="Novikov A."/>
            <person name="Bonch-Osmolovskaya E.A."/>
            <person name="Kublanov I.V."/>
        </authorList>
    </citation>
    <scope>NUCLEOTIDE SEQUENCE [LARGE SCALE GENOMIC DNA]</scope>
    <source>
        <strain evidence="3 4">GM2012</strain>
    </source>
</reference>
<keyword evidence="1" id="KW-0732">Signal</keyword>
<organism evidence="3 4">
    <name type="scientific">Tautonia sociabilis</name>
    <dbReference type="NCBI Taxonomy" id="2080755"/>
    <lineage>
        <taxon>Bacteria</taxon>
        <taxon>Pseudomonadati</taxon>
        <taxon>Planctomycetota</taxon>
        <taxon>Planctomycetia</taxon>
        <taxon>Isosphaerales</taxon>
        <taxon>Isosphaeraceae</taxon>
        <taxon>Tautonia</taxon>
    </lineage>
</organism>
<evidence type="ECO:0000256" key="1">
    <source>
        <dbReference type="ARBA" id="ARBA00022729"/>
    </source>
</evidence>
<keyword evidence="4" id="KW-1185">Reference proteome</keyword>
<dbReference type="InterPro" id="IPR027039">
    <property type="entry name" value="Crtac1"/>
</dbReference>
<accession>A0A432MFX0</accession>
<dbReference type="RefSeq" id="WP_126726955.1">
    <property type="nucleotide sequence ID" value="NZ_RYZH01000040.1"/>
</dbReference>
<dbReference type="SUPFAM" id="SSF69318">
    <property type="entry name" value="Integrin alpha N-terminal domain"/>
    <property type="match status" value="1"/>
</dbReference>
<comment type="caution">
    <text evidence="3">The sequence shown here is derived from an EMBL/GenBank/DDBJ whole genome shotgun (WGS) entry which is preliminary data.</text>
</comment>
<evidence type="ECO:0000313" key="4">
    <source>
        <dbReference type="Proteomes" id="UP000280296"/>
    </source>
</evidence>
<dbReference type="Gene3D" id="2.130.10.130">
    <property type="entry name" value="Integrin alpha, N-terminal"/>
    <property type="match status" value="2"/>
</dbReference>
<evidence type="ECO:0000313" key="3">
    <source>
        <dbReference type="EMBL" id="RUL85376.1"/>
    </source>
</evidence>
<dbReference type="InterPro" id="IPR011990">
    <property type="entry name" value="TPR-like_helical_dom_sf"/>
</dbReference>
<dbReference type="SUPFAM" id="SSF48452">
    <property type="entry name" value="TPR-like"/>
    <property type="match status" value="2"/>
</dbReference>
<dbReference type="OrthoDB" id="9816120at2"/>
<reference evidence="3 4" key="1">
    <citation type="submission" date="2018-12" db="EMBL/GenBank/DDBJ databases">
        <authorList>
            <person name="Toschakov S.V."/>
        </authorList>
    </citation>
    <scope>NUCLEOTIDE SEQUENCE [LARGE SCALE GENOMIC DNA]</scope>
    <source>
        <strain evidence="3 4">GM2012</strain>
    </source>
</reference>
<proteinExistence type="predicted"/>
<dbReference type="Pfam" id="PF13517">
    <property type="entry name" value="FG-GAP_3"/>
    <property type="match status" value="2"/>
</dbReference>
<dbReference type="PANTHER" id="PTHR16026:SF0">
    <property type="entry name" value="CARTILAGE ACIDIC PROTEIN 1"/>
    <property type="match status" value="1"/>
</dbReference>
<dbReference type="EMBL" id="RYZH01000040">
    <property type="protein sequence ID" value="RUL85376.1"/>
    <property type="molecule type" value="Genomic_DNA"/>
</dbReference>
<dbReference type="PANTHER" id="PTHR16026">
    <property type="entry name" value="CARTILAGE ACIDIC PROTEIN 1"/>
    <property type="match status" value="1"/>
</dbReference>
<dbReference type="AlphaFoldDB" id="A0A432MFX0"/>
<dbReference type="Pfam" id="PF07593">
    <property type="entry name" value="UnbV_ASPIC"/>
    <property type="match status" value="1"/>
</dbReference>
<dbReference type="InterPro" id="IPR011519">
    <property type="entry name" value="UnbV_ASPIC"/>
</dbReference>
<gene>
    <name evidence="3" type="ORF">TsocGM_18545</name>
</gene>
<dbReference type="InterPro" id="IPR028994">
    <property type="entry name" value="Integrin_alpha_N"/>
</dbReference>
<evidence type="ECO:0000259" key="2">
    <source>
        <dbReference type="Pfam" id="PF07593"/>
    </source>
</evidence>
<dbReference type="Proteomes" id="UP000280296">
    <property type="component" value="Unassembled WGS sequence"/>
</dbReference>
<name>A0A432MFX0_9BACT</name>
<sequence>MRGRRRRLALAAVALALVAGALAGLDALRVRGELRAARAELAQGRVATARDRLAGLSAKRPGAVGGAVDYWLGICESIRGRPDAALDAFGRVPVGFPFDPVGAFHEASANLRRGRLRPAEDRLERLLRRGSGGLDEARDLLRRLYVIQVRIDDAMDLMRSSLGTSRDPLRLLKELADLGRGSLPLDGLAQTLEQAGRMAPEDDRVWLGRARLAMLQGRWEEADHWLLRCEQADADPPIWRARLDWALGAGRPEAAAAAIRRLGPDRLDRAEILELRSWFAERAGDEEAERRSLERLLQVDPASTRALECLAAIAGSAGEEEAAAGYRERKAVLDRNLERYRWRLQDPNALRAPDQAMEMARLADAIGLREEALAWCDLALASAPRLPAALELRARLDRPASPEPDDGGESWGRLLELADRVPPTRDEEPSSPVRFEDDADRAGLSFTYENGETPYRRLPEPLGGGVALLDFDGDGLLDVFAVQGGAFPPEPGSPCRDRLFRNRGDGTFEDVSESSGISEFAGGYGLGVTVGDIDNDGHPDLFLTRWRSYALYRNRGDGTFEDATEAAGLGGDRDWPTSAAFADLDDDGDLDLYVCHYAAWDERRPRLCRDEATGVYISCNPLEFAARPDHLFRNDGGRFEDVSPSAGIVDRDGRGLGVVAADLDDDGRVDLYVANDMTANVLWRNLGGMRFEDVAEEAGVAGDAGGGFQAGMGVAAGDLDGDGRIDLAVTNFFGESTTYYRNLGGGLFHDSTNRIGLEAVSRSLLGFGLVMFDANNDGLLDLASANGHVSDYRPNFPYTMPTQLLLGGPGGRLVDVTHRAGPPWAVPRIGRGLAAGDLDNDGRIDLLLLSHNQPIAYLHNQTQGGHFVGFRLEGRDSNRDAVGTRVVVRAGGRSWVAERVGGGSYQSASDPRIHLGIGKATVIDEVEVFWPSGHEDRLRNLPVDSWYLIREGAAGADRIGRDRPPDS</sequence>
<feature type="domain" description="ASPIC/UnbV" evidence="2">
    <location>
        <begin position="881"/>
        <end position="945"/>
    </location>
</feature>
<dbReference type="InterPro" id="IPR013517">
    <property type="entry name" value="FG-GAP"/>
</dbReference>
<dbReference type="Gene3D" id="1.25.40.10">
    <property type="entry name" value="Tetratricopeptide repeat domain"/>
    <property type="match status" value="1"/>
</dbReference>